<dbReference type="OrthoDB" id="5293449at2"/>
<feature type="domain" description="Helix-hairpin-helix DNA-binding motif class 1" evidence="7">
    <location>
        <begin position="72"/>
        <end position="91"/>
    </location>
</feature>
<evidence type="ECO:0000256" key="5">
    <source>
        <dbReference type="ARBA" id="ARBA00023204"/>
    </source>
</evidence>
<keyword evidence="8" id="KW-0067">ATP-binding</keyword>
<dbReference type="InterPro" id="IPR010994">
    <property type="entry name" value="RuvA_2-like"/>
</dbReference>
<dbReference type="SUPFAM" id="SSF47781">
    <property type="entry name" value="RuvA domain 2-like"/>
    <property type="match status" value="1"/>
</dbReference>
<dbReference type="RefSeq" id="WP_092912381.1">
    <property type="nucleotide sequence ID" value="NZ_CP136592.1"/>
</dbReference>
<dbReference type="SMART" id="SM00278">
    <property type="entry name" value="HhH1"/>
    <property type="match status" value="2"/>
</dbReference>
<dbReference type="GO" id="GO:0009379">
    <property type="term" value="C:Holliday junction helicase complex"/>
    <property type="evidence" value="ECO:0007669"/>
    <property type="project" value="InterPro"/>
</dbReference>
<dbReference type="GO" id="GO:0005737">
    <property type="term" value="C:cytoplasm"/>
    <property type="evidence" value="ECO:0007669"/>
    <property type="project" value="UniProtKB-SubCell"/>
</dbReference>
<keyword evidence="2 6" id="KW-0227">DNA damage</keyword>
<evidence type="ECO:0000313" key="8">
    <source>
        <dbReference type="EMBL" id="SFP38111.1"/>
    </source>
</evidence>
<feature type="region of interest" description="Domain III" evidence="6">
    <location>
        <begin position="142"/>
        <end position="187"/>
    </location>
</feature>
<comment type="caution">
    <text evidence="6">Lacks conserved residue(s) required for the propagation of feature annotation.</text>
</comment>
<dbReference type="Proteomes" id="UP000199227">
    <property type="component" value="Unassembled WGS sequence"/>
</dbReference>
<comment type="domain">
    <text evidence="6">Has three domains with a flexible linker between the domains II and III and assumes an 'L' shape. Domain III is highly mobile and contacts RuvB.</text>
</comment>
<keyword evidence="3 6" id="KW-0238">DNA-binding</keyword>
<evidence type="ECO:0000256" key="3">
    <source>
        <dbReference type="ARBA" id="ARBA00023125"/>
    </source>
</evidence>
<evidence type="ECO:0000256" key="6">
    <source>
        <dbReference type="HAMAP-Rule" id="MF_00031"/>
    </source>
</evidence>
<dbReference type="GO" id="GO:0006281">
    <property type="term" value="P:DNA repair"/>
    <property type="evidence" value="ECO:0007669"/>
    <property type="project" value="UniProtKB-UniRule"/>
</dbReference>
<dbReference type="Gene3D" id="2.40.50.140">
    <property type="entry name" value="Nucleic acid-binding proteins"/>
    <property type="match status" value="1"/>
</dbReference>
<keyword evidence="5 6" id="KW-0234">DNA repair</keyword>
<dbReference type="InterPro" id="IPR003583">
    <property type="entry name" value="Hlx-hairpin-Hlx_DNA-bd_motif"/>
</dbReference>
<keyword evidence="8" id="KW-0547">Nucleotide-binding</keyword>
<evidence type="ECO:0000256" key="1">
    <source>
        <dbReference type="ARBA" id="ARBA00022490"/>
    </source>
</evidence>
<keyword evidence="1 6" id="KW-0963">Cytoplasm</keyword>
<reference evidence="8 9" key="1">
    <citation type="submission" date="2016-10" db="EMBL/GenBank/DDBJ databases">
        <authorList>
            <person name="de Groot N.N."/>
        </authorList>
    </citation>
    <scope>NUCLEOTIDE SEQUENCE [LARGE SCALE GENOMIC DNA]</scope>
    <source>
        <strain evidence="8 9">EP1-55-1</strain>
    </source>
</reference>
<gene>
    <name evidence="6" type="primary">ruvA</name>
    <name evidence="8" type="ORF">SAMN05216234_11719</name>
</gene>
<dbReference type="AlphaFoldDB" id="A0A1I5PWW8"/>
<comment type="subcellular location">
    <subcellularLocation>
        <location evidence="6">Cytoplasm</location>
    </subcellularLocation>
</comment>
<dbReference type="Pfam" id="PF01330">
    <property type="entry name" value="RuvA_N"/>
    <property type="match status" value="1"/>
</dbReference>
<dbReference type="EMBL" id="FOXB01000017">
    <property type="protein sequence ID" value="SFP38111.1"/>
    <property type="molecule type" value="Genomic_DNA"/>
</dbReference>
<dbReference type="Pfam" id="PF14520">
    <property type="entry name" value="HHH_5"/>
    <property type="match status" value="1"/>
</dbReference>
<comment type="subunit">
    <text evidence="6">Homotetramer. Forms an RuvA(8)-RuvB(12)-Holliday junction (HJ) complex. HJ DNA is sandwiched between 2 RuvA tetramers; dsDNA enters through RuvA and exits via RuvB. An RuvB hexamer assembles on each DNA strand where it exits the tetramer. Each RuvB hexamer is contacted by two RuvA subunits (via domain III) on 2 adjacent RuvB subunits; this complex drives branch migration. In the full resolvosome a probable DNA-RuvA(4)-RuvB(12)-RuvC(2) complex forms which resolves the HJ.</text>
</comment>
<proteinExistence type="inferred from homology"/>
<keyword evidence="9" id="KW-1185">Reference proteome</keyword>
<dbReference type="InterPro" id="IPR036267">
    <property type="entry name" value="RuvA_C_sf"/>
</dbReference>
<protein>
    <recommendedName>
        <fullName evidence="6">Holliday junction branch migration complex subunit RuvA</fullName>
    </recommendedName>
</protein>
<dbReference type="Gene3D" id="1.10.150.20">
    <property type="entry name" value="5' to 3' exonuclease, C-terminal subdomain"/>
    <property type="match status" value="1"/>
</dbReference>
<keyword evidence="8" id="KW-0378">Hydrolase</keyword>
<evidence type="ECO:0000256" key="4">
    <source>
        <dbReference type="ARBA" id="ARBA00023172"/>
    </source>
</evidence>
<feature type="domain" description="Helix-hairpin-helix DNA-binding motif class 1" evidence="7">
    <location>
        <begin position="107"/>
        <end position="126"/>
    </location>
</feature>
<dbReference type="GO" id="GO:0048476">
    <property type="term" value="C:Holliday junction resolvase complex"/>
    <property type="evidence" value="ECO:0007669"/>
    <property type="project" value="UniProtKB-UniRule"/>
</dbReference>
<comment type="similarity">
    <text evidence="6">Belongs to the RuvA family.</text>
</comment>
<dbReference type="Gene3D" id="1.10.8.10">
    <property type="entry name" value="DNA helicase RuvA subunit, C-terminal domain"/>
    <property type="match status" value="1"/>
</dbReference>
<dbReference type="GO" id="GO:0000400">
    <property type="term" value="F:four-way junction DNA binding"/>
    <property type="evidence" value="ECO:0007669"/>
    <property type="project" value="UniProtKB-UniRule"/>
</dbReference>
<dbReference type="InterPro" id="IPR011114">
    <property type="entry name" value="RuvA_C"/>
</dbReference>
<comment type="function">
    <text evidence="6">The RuvA-RuvB-RuvC complex processes Holliday junction (HJ) DNA during genetic recombination and DNA repair, while the RuvA-RuvB complex plays an important role in the rescue of blocked DNA replication forks via replication fork reversal (RFR). RuvA specifically binds to HJ cruciform DNA, conferring on it an open structure. The RuvB hexamer acts as an ATP-dependent pump, pulling dsDNA into and through the RuvAB complex. HJ branch migration allows RuvC to scan DNA until it finds its consensus sequence, where it cleaves and resolves the cruciform DNA.</text>
</comment>
<dbReference type="InterPro" id="IPR013849">
    <property type="entry name" value="DNA_helicase_Holl-junc_RuvA_I"/>
</dbReference>
<evidence type="ECO:0000256" key="2">
    <source>
        <dbReference type="ARBA" id="ARBA00022763"/>
    </source>
</evidence>
<dbReference type="SUPFAM" id="SSF50249">
    <property type="entry name" value="Nucleic acid-binding proteins"/>
    <property type="match status" value="1"/>
</dbReference>
<evidence type="ECO:0000313" key="9">
    <source>
        <dbReference type="Proteomes" id="UP000199227"/>
    </source>
</evidence>
<dbReference type="HAMAP" id="MF_00031">
    <property type="entry name" value="DNA_HJ_migration_RuvA"/>
    <property type="match status" value="1"/>
</dbReference>
<keyword evidence="8" id="KW-0347">Helicase</keyword>
<dbReference type="GO" id="GO:0006310">
    <property type="term" value="P:DNA recombination"/>
    <property type="evidence" value="ECO:0007669"/>
    <property type="project" value="UniProtKB-UniRule"/>
</dbReference>
<dbReference type="SUPFAM" id="SSF46929">
    <property type="entry name" value="DNA helicase RuvA subunit, C-terminal domain"/>
    <property type="match status" value="1"/>
</dbReference>
<dbReference type="InterPro" id="IPR012340">
    <property type="entry name" value="NA-bd_OB-fold"/>
</dbReference>
<sequence>MIVGIKGKIEKKDPTHLHILTSSGLIYEVFVSLHCSAAIKESEVKLYTTHIIREDAQLLYGFLDINEKRMFDTLIKINGVGPKVAMAICSTFTPQTFAQIVESKDVGMLKRVPGIGPKSAGRILVELGGFSLEIAGESNPASKAHNEAAMALESLGFKKEHITKVLSQCIGSDTESLIKEALKKLSK</sequence>
<dbReference type="CDD" id="cd14332">
    <property type="entry name" value="UBA_RuvA_C"/>
    <property type="match status" value="1"/>
</dbReference>
<dbReference type="GO" id="GO:0009378">
    <property type="term" value="F:four-way junction helicase activity"/>
    <property type="evidence" value="ECO:0007669"/>
    <property type="project" value="InterPro"/>
</dbReference>
<keyword evidence="4 6" id="KW-0233">DNA recombination</keyword>
<evidence type="ECO:0000259" key="7">
    <source>
        <dbReference type="SMART" id="SM00278"/>
    </source>
</evidence>
<dbReference type="InterPro" id="IPR000085">
    <property type="entry name" value="RuvA"/>
</dbReference>
<dbReference type="NCBIfam" id="TIGR00084">
    <property type="entry name" value="ruvA"/>
    <property type="match status" value="1"/>
</dbReference>
<name>A0A1I5PWW8_9BACT</name>
<accession>A0A1I5PWW8</accession>
<dbReference type="GO" id="GO:0005524">
    <property type="term" value="F:ATP binding"/>
    <property type="evidence" value="ECO:0007669"/>
    <property type="project" value="InterPro"/>
</dbReference>
<dbReference type="STRING" id="223786.SAMN05216234_11719"/>
<dbReference type="Pfam" id="PF07499">
    <property type="entry name" value="RuvA_C"/>
    <property type="match status" value="1"/>
</dbReference>
<organism evidence="8 9">
    <name type="scientific">Hydrogenimonas thermophila</name>
    <dbReference type="NCBI Taxonomy" id="223786"/>
    <lineage>
        <taxon>Bacteria</taxon>
        <taxon>Pseudomonadati</taxon>
        <taxon>Campylobacterota</taxon>
        <taxon>Epsilonproteobacteria</taxon>
        <taxon>Campylobacterales</taxon>
        <taxon>Hydrogenimonadaceae</taxon>
        <taxon>Hydrogenimonas</taxon>
    </lineage>
</organism>